<proteinExistence type="predicted"/>
<reference evidence="3 4" key="1">
    <citation type="submission" date="2019-02" db="EMBL/GenBank/DDBJ databases">
        <title>Deep-cultivation of Planctomycetes and their phenomic and genomic characterization uncovers novel biology.</title>
        <authorList>
            <person name="Wiegand S."/>
            <person name="Jogler M."/>
            <person name="Boedeker C."/>
            <person name="Pinto D."/>
            <person name="Vollmers J."/>
            <person name="Rivas-Marin E."/>
            <person name="Kohn T."/>
            <person name="Peeters S.H."/>
            <person name="Heuer A."/>
            <person name="Rast P."/>
            <person name="Oberbeckmann S."/>
            <person name="Bunk B."/>
            <person name="Jeske O."/>
            <person name="Meyerdierks A."/>
            <person name="Storesund J.E."/>
            <person name="Kallscheuer N."/>
            <person name="Luecker S."/>
            <person name="Lage O.M."/>
            <person name="Pohl T."/>
            <person name="Merkel B.J."/>
            <person name="Hornburger P."/>
            <person name="Mueller R.-W."/>
            <person name="Bruemmer F."/>
            <person name="Labrenz M."/>
            <person name="Spormann A.M."/>
            <person name="Op den Camp H."/>
            <person name="Overmann J."/>
            <person name="Amann R."/>
            <person name="Jetten M.S.M."/>
            <person name="Mascher T."/>
            <person name="Medema M.H."/>
            <person name="Devos D.P."/>
            <person name="Kaster A.-K."/>
            <person name="Ovreas L."/>
            <person name="Rohde M."/>
            <person name="Galperin M.Y."/>
            <person name="Jogler C."/>
        </authorList>
    </citation>
    <scope>NUCLEOTIDE SEQUENCE [LARGE SCALE GENOMIC DNA]</scope>
    <source>
        <strain evidence="3 4">K22_7</strain>
    </source>
</reference>
<keyword evidence="4" id="KW-1185">Reference proteome</keyword>
<dbReference type="RefSeq" id="WP_246146250.1">
    <property type="nucleotide sequence ID" value="NZ_CP036525.1"/>
</dbReference>
<dbReference type="InterPro" id="IPR036770">
    <property type="entry name" value="Ankyrin_rpt-contain_sf"/>
</dbReference>
<accession>A0A517NJ28</accession>
<dbReference type="InterPro" id="IPR018756">
    <property type="entry name" value="DUF2314"/>
</dbReference>
<dbReference type="Pfam" id="PF10077">
    <property type="entry name" value="DUF2314"/>
    <property type="match status" value="1"/>
</dbReference>
<protein>
    <recommendedName>
        <fullName evidence="2">DUF2314 domain-containing protein</fullName>
    </recommendedName>
</protein>
<organism evidence="3 4">
    <name type="scientific">Rubripirellula lacrimiformis</name>
    <dbReference type="NCBI Taxonomy" id="1930273"/>
    <lineage>
        <taxon>Bacteria</taxon>
        <taxon>Pseudomonadati</taxon>
        <taxon>Planctomycetota</taxon>
        <taxon>Planctomycetia</taxon>
        <taxon>Pirellulales</taxon>
        <taxon>Pirellulaceae</taxon>
        <taxon>Rubripirellula</taxon>
    </lineage>
</organism>
<feature type="domain" description="DUF2314" evidence="2">
    <location>
        <begin position="17"/>
        <end position="154"/>
    </location>
</feature>
<keyword evidence="1" id="KW-0040">ANK repeat</keyword>
<gene>
    <name evidence="3" type="ORF">K227x_55230</name>
</gene>
<evidence type="ECO:0000313" key="3">
    <source>
        <dbReference type="EMBL" id="QDT07098.1"/>
    </source>
</evidence>
<feature type="repeat" description="ANK" evidence="1">
    <location>
        <begin position="226"/>
        <end position="258"/>
    </location>
</feature>
<dbReference type="EMBL" id="CP036525">
    <property type="protein sequence ID" value="QDT07098.1"/>
    <property type="molecule type" value="Genomic_DNA"/>
</dbReference>
<evidence type="ECO:0000256" key="1">
    <source>
        <dbReference type="PROSITE-ProRule" id="PRU00023"/>
    </source>
</evidence>
<dbReference type="Proteomes" id="UP000318538">
    <property type="component" value="Chromosome"/>
</dbReference>
<dbReference type="AlphaFoldDB" id="A0A517NJ28"/>
<dbReference type="SUPFAM" id="SSF48403">
    <property type="entry name" value="Ankyrin repeat"/>
    <property type="match status" value="1"/>
</dbReference>
<evidence type="ECO:0000313" key="4">
    <source>
        <dbReference type="Proteomes" id="UP000318538"/>
    </source>
</evidence>
<dbReference type="Gene3D" id="1.25.40.20">
    <property type="entry name" value="Ankyrin repeat-containing domain"/>
    <property type="match status" value="1"/>
</dbReference>
<dbReference type="PROSITE" id="PS50088">
    <property type="entry name" value="ANK_REPEAT"/>
    <property type="match status" value="1"/>
</dbReference>
<dbReference type="KEGG" id="rlc:K227x_55230"/>
<evidence type="ECO:0000259" key="2">
    <source>
        <dbReference type="Pfam" id="PF10077"/>
    </source>
</evidence>
<dbReference type="InterPro" id="IPR002110">
    <property type="entry name" value="Ankyrin_rpt"/>
</dbReference>
<sequence>MNAESNDPPIFLNPDDDAEMEAAWKRARQTFRYFWRELAWEYRRIIPGLDMACVKVMFRDPPEIDHGDDPSVEHMWISDVQFDGQHVTGTLINSPGWLQSVSEGDDVKVKPGQVSDWMYAIANQVYGGYTVQLLRSRMGGKERKQHDAAWGLDFGDPTMVRLVPPDSIGAAPVKSGMLSRFFPAKQIPQTVSEVSKFEHPMSENMGDSLAGSLKEDPSFLTATDDRGFTFLHQLALAGSAKGVAVMLKHGADPNAVAGNGMTAMRLAKSLGWKKVMALLESAGGK</sequence>
<name>A0A517NJ28_9BACT</name>